<dbReference type="CDD" id="cd08054">
    <property type="entry name" value="gp6"/>
    <property type="match status" value="1"/>
</dbReference>
<keyword evidence="2" id="KW-1185">Reference proteome</keyword>
<dbReference type="AlphaFoldDB" id="A0A8B2NF39"/>
<proteinExistence type="predicted"/>
<organism evidence="1 2">
    <name type="scientific">Acuticoccus sediminis</name>
    <dbReference type="NCBI Taxonomy" id="2184697"/>
    <lineage>
        <taxon>Bacteria</taxon>
        <taxon>Pseudomonadati</taxon>
        <taxon>Pseudomonadota</taxon>
        <taxon>Alphaproteobacteria</taxon>
        <taxon>Hyphomicrobiales</taxon>
        <taxon>Amorphaceae</taxon>
        <taxon>Acuticoccus</taxon>
    </lineage>
</organism>
<accession>A0A8B2NF39</accession>
<dbReference type="InterPro" id="IPR021146">
    <property type="entry name" value="Phage_gp6-like_head-tail"/>
</dbReference>
<protein>
    <recommendedName>
        <fullName evidence="3">Phage gp6-like head-tail connector protein</fullName>
    </recommendedName>
</protein>
<dbReference type="NCBIfam" id="TIGR01560">
    <property type="entry name" value="put_DNA_pack"/>
    <property type="match status" value="1"/>
</dbReference>
<reference evidence="1 2" key="1">
    <citation type="submission" date="2018-05" db="EMBL/GenBank/DDBJ databases">
        <title>Acuticoccus sediminis sp. nov., isolated from deep-sea sediment of Indian Ocean.</title>
        <authorList>
            <person name="Liu X."/>
            <person name="Lai Q."/>
            <person name="Du Y."/>
            <person name="Sun F."/>
            <person name="Zhang X."/>
            <person name="Wang S."/>
            <person name="Shao Z."/>
        </authorList>
    </citation>
    <scope>NUCLEOTIDE SEQUENCE [LARGE SCALE GENOMIC DNA]</scope>
    <source>
        <strain evidence="1 2">PTG4-2</strain>
    </source>
</reference>
<evidence type="ECO:0008006" key="3">
    <source>
        <dbReference type="Google" id="ProtNLM"/>
    </source>
</evidence>
<dbReference type="RefSeq" id="WP_111351414.1">
    <property type="nucleotide sequence ID" value="NZ_QHHQ01000008.1"/>
</dbReference>
<evidence type="ECO:0000313" key="1">
    <source>
        <dbReference type="EMBL" id="RAH97618.1"/>
    </source>
</evidence>
<evidence type="ECO:0000313" key="2">
    <source>
        <dbReference type="Proteomes" id="UP000249590"/>
    </source>
</evidence>
<comment type="caution">
    <text evidence="1">The sequence shown here is derived from an EMBL/GenBank/DDBJ whole genome shotgun (WGS) entry which is preliminary data.</text>
</comment>
<dbReference type="Proteomes" id="UP000249590">
    <property type="component" value="Unassembled WGS sequence"/>
</dbReference>
<gene>
    <name evidence="1" type="ORF">DLJ53_27575</name>
</gene>
<dbReference type="OrthoDB" id="8452228at2"/>
<sequence>MLVTLEEVKAHLRIDHNEDDTDLNGIIAAATAIALGFTGDPTLTDLDPVPADLRYAILVGVAHMFDHAGETGLDPRDAMAPFLAPYRKWSF</sequence>
<dbReference type="Pfam" id="PF05135">
    <property type="entry name" value="Phage_connect_1"/>
    <property type="match status" value="1"/>
</dbReference>
<dbReference type="InterPro" id="IPR006450">
    <property type="entry name" value="Phage_HK97_gp6-like"/>
</dbReference>
<dbReference type="Gene3D" id="1.10.3230.30">
    <property type="entry name" value="Phage gp6-like head-tail connector protein"/>
    <property type="match status" value="1"/>
</dbReference>
<dbReference type="EMBL" id="QHHQ01000008">
    <property type="protein sequence ID" value="RAH97618.1"/>
    <property type="molecule type" value="Genomic_DNA"/>
</dbReference>
<name>A0A8B2NF39_9HYPH</name>